<gene>
    <name evidence="3" type="primary">LOC106144224</name>
</gene>
<evidence type="ECO:0000256" key="1">
    <source>
        <dbReference type="SAM" id="MobiDB-lite"/>
    </source>
</evidence>
<protein>
    <submittedName>
        <fullName evidence="3">Uncharacterized protein LOC106144224 isoform X2</fullName>
    </submittedName>
</protein>
<reference evidence="3" key="1">
    <citation type="submission" date="2025-08" db="UniProtKB">
        <authorList>
            <consortium name="RefSeq"/>
        </authorList>
    </citation>
    <scope>IDENTIFICATION</scope>
</reference>
<dbReference type="GeneID" id="106144224"/>
<dbReference type="RefSeq" id="XP_026642928.1">
    <property type="nucleotide sequence ID" value="XM_026787127.1"/>
</dbReference>
<feature type="compositionally biased region" description="Basic and acidic residues" evidence="1">
    <location>
        <begin position="72"/>
        <end position="89"/>
    </location>
</feature>
<name>A0ABM1ULR6_MICOH</name>
<dbReference type="Proteomes" id="UP000694915">
    <property type="component" value="Linkage group LG8"/>
</dbReference>
<keyword evidence="2" id="KW-1185">Reference proteome</keyword>
<sequence>MTMEKNKVTSPGDGSSLSTIWRMAGLKLLSSTTFCFRLPDRHGSAGLMVDTSYRLHLNRQSVKSPIQFDKLGGTDRWHPHVEPQEEHCK</sequence>
<evidence type="ECO:0000313" key="2">
    <source>
        <dbReference type="Proteomes" id="UP000694915"/>
    </source>
</evidence>
<accession>A0ABM1ULR6</accession>
<evidence type="ECO:0000313" key="3">
    <source>
        <dbReference type="RefSeq" id="XP_026642928.1"/>
    </source>
</evidence>
<proteinExistence type="predicted"/>
<organism evidence="2 3">
    <name type="scientific">Microtus ochrogaster</name>
    <name type="common">Prairie vole</name>
    <dbReference type="NCBI Taxonomy" id="79684"/>
    <lineage>
        <taxon>Eukaryota</taxon>
        <taxon>Metazoa</taxon>
        <taxon>Chordata</taxon>
        <taxon>Craniata</taxon>
        <taxon>Vertebrata</taxon>
        <taxon>Euteleostomi</taxon>
        <taxon>Mammalia</taxon>
        <taxon>Eutheria</taxon>
        <taxon>Euarchontoglires</taxon>
        <taxon>Glires</taxon>
        <taxon>Rodentia</taxon>
        <taxon>Myomorpha</taxon>
        <taxon>Muroidea</taxon>
        <taxon>Cricetidae</taxon>
        <taxon>Arvicolinae</taxon>
        <taxon>Microtus</taxon>
    </lineage>
</organism>
<feature type="region of interest" description="Disordered" evidence="1">
    <location>
        <begin position="69"/>
        <end position="89"/>
    </location>
</feature>